<protein>
    <recommendedName>
        <fullName evidence="3">HTH merR-type domain-containing protein</fullName>
    </recommendedName>
</protein>
<dbReference type="Proteomes" id="UP001162891">
    <property type="component" value="Chromosome"/>
</dbReference>
<accession>A0ABM7WUH7</accession>
<organism evidence="1 2">
    <name type="scientific">Anaeromyxobacter oryzae</name>
    <dbReference type="NCBI Taxonomy" id="2918170"/>
    <lineage>
        <taxon>Bacteria</taxon>
        <taxon>Pseudomonadati</taxon>
        <taxon>Myxococcota</taxon>
        <taxon>Myxococcia</taxon>
        <taxon>Myxococcales</taxon>
        <taxon>Cystobacterineae</taxon>
        <taxon>Anaeromyxobacteraceae</taxon>
        <taxon>Anaeromyxobacter</taxon>
    </lineage>
</organism>
<dbReference type="EMBL" id="AP025591">
    <property type="protein sequence ID" value="BDG03136.1"/>
    <property type="molecule type" value="Genomic_DNA"/>
</dbReference>
<evidence type="ECO:0008006" key="3">
    <source>
        <dbReference type="Google" id="ProtNLM"/>
    </source>
</evidence>
<evidence type="ECO:0000313" key="1">
    <source>
        <dbReference type="EMBL" id="BDG03136.1"/>
    </source>
</evidence>
<proteinExistence type="predicted"/>
<reference evidence="2" key="1">
    <citation type="journal article" date="2022" name="Int. J. Syst. Evol. Microbiol.">
        <title>Anaeromyxobacter oryzae sp. nov., Anaeromyxobacter diazotrophicus sp. nov. and Anaeromyxobacter paludicola sp. nov., isolated from paddy soils.</title>
        <authorList>
            <person name="Itoh H."/>
            <person name="Xu Z."/>
            <person name="Mise K."/>
            <person name="Masuda Y."/>
            <person name="Ushijima N."/>
            <person name="Hayakawa C."/>
            <person name="Shiratori Y."/>
            <person name="Senoo K."/>
        </authorList>
    </citation>
    <scope>NUCLEOTIDE SEQUENCE [LARGE SCALE GENOMIC DNA]</scope>
    <source>
        <strain evidence="2">Red232</strain>
    </source>
</reference>
<dbReference type="RefSeq" id="WP_248360868.1">
    <property type="nucleotide sequence ID" value="NZ_AP025591.1"/>
</dbReference>
<evidence type="ECO:0000313" key="2">
    <source>
        <dbReference type="Proteomes" id="UP001162891"/>
    </source>
</evidence>
<name>A0ABM7WUH7_9BACT</name>
<keyword evidence="2" id="KW-1185">Reference proteome</keyword>
<sequence length="55" mass="5742">MPDLLTASKIAAELSVPGAKVKKAIADLKLKPAEKKGACSYYDRAAVAKIKKALG</sequence>
<gene>
    <name evidence="1" type="ORF">AMOR_21320</name>
</gene>